<reference evidence="1" key="1">
    <citation type="submission" date="2023-03" db="EMBL/GenBank/DDBJ databases">
        <title>Massive genome expansion in bonnet fungi (Mycena s.s.) driven by repeated elements and novel gene families across ecological guilds.</title>
        <authorList>
            <consortium name="Lawrence Berkeley National Laboratory"/>
            <person name="Harder C.B."/>
            <person name="Miyauchi S."/>
            <person name="Viragh M."/>
            <person name="Kuo A."/>
            <person name="Thoen E."/>
            <person name="Andreopoulos B."/>
            <person name="Lu D."/>
            <person name="Skrede I."/>
            <person name="Drula E."/>
            <person name="Henrissat B."/>
            <person name="Morin E."/>
            <person name="Kohler A."/>
            <person name="Barry K."/>
            <person name="LaButti K."/>
            <person name="Morin E."/>
            <person name="Salamov A."/>
            <person name="Lipzen A."/>
            <person name="Mereny Z."/>
            <person name="Hegedus B."/>
            <person name="Baldrian P."/>
            <person name="Stursova M."/>
            <person name="Weitz H."/>
            <person name="Taylor A."/>
            <person name="Grigoriev I.V."/>
            <person name="Nagy L.G."/>
            <person name="Martin F."/>
            <person name="Kauserud H."/>
        </authorList>
    </citation>
    <scope>NUCLEOTIDE SEQUENCE</scope>
    <source>
        <strain evidence="1">CBHHK067</strain>
    </source>
</reference>
<accession>A0AAD7DNR6</accession>
<evidence type="ECO:0000313" key="2">
    <source>
        <dbReference type="Proteomes" id="UP001221757"/>
    </source>
</evidence>
<sequence>MTPDTSPRGRHQGYPEARGFKELIYSASGRLRAGQTRQALVDSSRKWRLRNATLKDAVLENLSKECISSSKPADRMTENISCTALTRINLRRLLWNLQLTARCSCSTTLSPLRRRPSKISTATTRKGSTTPPFPLAQAEVSTIFNLFVNVDSEFTRTDRPTLASNPLVGASAGVGKYQQAITNADDLLTFQPTRLFVPTLSASILPSIASKLGYNPLFAYSFIFHASGLPARAQLLESLVSLLPIAWDAVDSANHAAVLSSLEGLMGKTVAAVDSVDTCSLAREI</sequence>
<name>A0AAD7DNR6_MYCRO</name>
<proteinExistence type="predicted"/>
<dbReference type="EMBL" id="JARKIE010000044">
    <property type="protein sequence ID" value="KAJ7693932.1"/>
    <property type="molecule type" value="Genomic_DNA"/>
</dbReference>
<dbReference type="Proteomes" id="UP001221757">
    <property type="component" value="Unassembled WGS sequence"/>
</dbReference>
<comment type="caution">
    <text evidence="1">The sequence shown here is derived from an EMBL/GenBank/DDBJ whole genome shotgun (WGS) entry which is preliminary data.</text>
</comment>
<dbReference type="AlphaFoldDB" id="A0AAD7DNR6"/>
<protein>
    <submittedName>
        <fullName evidence="1">Uncharacterized protein</fullName>
    </submittedName>
</protein>
<evidence type="ECO:0000313" key="1">
    <source>
        <dbReference type="EMBL" id="KAJ7693932.1"/>
    </source>
</evidence>
<gene>
    <name evidence="1" type="ORF">B0H17DRAFT_1330253</name>
</gene>
<keyword evidence="2" id="KW-1185">Reference proteome</keyword>
<organism evidence="1 2">
    <name type="scientific">Mycena rosella</name>
    <name type="common">Pink bonnet</name>
    <name type="synonym">Agaricus rosellus</name>
    <dbReference type="NCBI Taxonomy" id="1033263"/>
    <lineage>
        <taxon>Eukaryota</taxon>
        <taxon>Fungi</taxon>
        <taxon>Dikarya</taxon>
        <taxon>Basidiomycota</taxon>
        <taxon>Agaricomycotina</taxon>
        <taxon>Agaricomycetes</taxon>
        <taxon>Agaricomycetidae</taxon>
        <taxon>Agaricales</taxon>
        <taxon>Marasmiineae</taxon>
        <taxon>Mycenaceae</taxon>
        <taxon>Mycena</taxon>
    </lineage>
</organism>